<dbReference type="PANTHER" id="PTHR30543:SF21">
    <property type="entry name" value="NAD(P)H-DEPENDENT FMN REDUCTASE LOT6"/>
    <property type="match status" value="1"/>
</dbReference>
<evidence type="ECO:0000259" key="1">
    <source>
        <dbReference type="Pfam" id="PF03358"/>
    </source>
</evidence>
<reference evidence="2 3" key="1">
    <citation type="journal article" date="2019" name="ACS Chem. Biol.">
        <title>Identification and Mobilization of a Cryptic Antibiotic Biosynthesis Gene Locus from a Human-Pathogenic Nocardia Isolate.</title>
        <authorList>
            <person name="Herisse M."/>
            <person name="Ishida K."/>
            <person name="Porter J.L."/>
            <person name="Howden B."/>
            <person name="Hertweck C."/>
            <person name="Stinear T.P."/>
            <person name="Pidot S.J."/>
        </authorList>
    </citation>
    <scope>NUCLEOTIDE SEQUENCE [LARGE SCALE GENOMIC DNA]</scope>
    <source>
        <strain evidence="2 3">AUSMDU00024985</strain>
    </source>
</reference>
<dbReference type="InterPro" id="IPR005025">
    <property type="entry name" value="FMN_Rdtase-like_dom"/>
</dbReference>
<accession>A0A6G9XP71</accession>
<dbReference type="InterPro" id="IPR029039">
    <property type="entry name" value="Flavoprotein-like_sf"/>
</dbReference>
<gene>
    <name evidence="2" type="ORF">F5X71_10510</name>
</gene>
<dbReference type="Gene3D" id="3.40.50.360">
    <property type="match status" value="1"/>
</dbReference>
<dbReference type="EMBL" id="CP046171">
    <property type="protein sequence ID" value="QIS02696.1"/>
    <property type="molecule type" value="Genomic_DNA"/>
</dbReference>
<protein>
    <recommendedName>
        <fullName evidence="1">NADPH-dependent FMN reductase-like domain-containing protein</fullName>
    </recommendedName>
</protein>
<dbReference type="GO" id="GO:0005829">
    <property type="term" value="C:cytosol"/>
    <property type="evidence" value="ECO:0007669"/>
    <property type="project" value="TreeGrafter"/>
</dbReference>
<evidence type="ECO:0000313" key="3">
    <source>
        <dbReference type="Proteomes" id="UP000501705"/>
    </source>
</evidence>
<organism evidence="2 3">
    <name type="scientific">Nocardia brasiliensis</name>
    <dbReference type="NCBI Taxonomy" id="37326"/>
    <lineage>
        <taxon>Bacteria</taxon>
        <taxon>Bacillati</taxon>
        <taxon>Actinomycetota</taxon>
        <taxon>Actinomycetes</taxon>
        <taxon>Mycobacteriales</taxon>
        <taxon>Nocardiaceae</taxon>
        <taxon>Nocardia</taxon>
    </lineage>
</organism>
<dbReference type="InterPro" id="IPR050712">
    <property type="entry name" value="NAD(P)H-dep_reductase"/>
</dbReference>
<name>A0A6G9XP71_NOCBR</name>
<proteinExistence type="predicted"/>
<dbReference type="AlphaFoldDB" id="A0A6G9XP71"/>
<sequence>MSDLRFLALSGSLRRDSHNTGLLRTLPALAPAGVVLDLYESLGALPYFDQDLEADPPAVVDELRRRVTEADGVVIATPEYNSAIPGVLMNALDWLSRPVAASSLRGKPVAILGASPSQFGTARAQLVLRQILHRIGAPVVADPEVTVFQSHLRVDAGGAFVPDEFTQSLLRRLLTGLVDLADRSVPAHSA</sequence>
<dbReference type="GO" id="GO:0016491">
    <property type="term" value="F:oxidoreductase activity"/>
    <property type="evidence" value="ECO:0007669"/>
    <property type="project" value="InterPro"/>
</dbReference>
<dbReference type="PANTHER" id="PTHR30543">
    <property type="entry name" value="CHROMATE REDUCTASE"/>
    <property type="match status" value="1"/>
</dbReference>
<dbReference type="SUPFAM" id="SSF52218">
    <property type="entry name" value="Flavoproteins"/>
    <property type="match status" value="1"/>
</dbReference>
<evidence type="ECO:0000313" key="2">
    <source>
        <dbReference type="EMBL" id="QIS02696.1"/>
    </source>
</evidence>
<dbReference type="Proteomes" id="UP000501705">
    <property type="component" value="Chromosome"/>
</dbReference>
<dbReference type="GO" id="GO:0010181">
    <property type="term" value="F:FMN binding"/>
    <property type="evidence" value="ECO:0007669"/>
    <property type="project" value="TreeGrafter"/>
</dbReference>
<feature type="domain" description="NADPH-dependent FMN reductase-like" evidence="1">
    <location>
        <begin position="5"/>
        <end position="147"/>
    </location>
</feature>
<dbReference type="Pfam" id="PF03358">
    <property type="entry name" value="FMN_red"/>
    <property type="match status" value="1"/>
</dbReference>
<dbReference type="RefSeq" id="WP_167461776.1">
    <property type="nucleotide sequence ID" value="NZ_CP046171.1"/>
</dbReference>